<keyword evidence="1" id="KW-0472">Membrane</keyword>
<dbReference type="Proteomes" id="UP001551675">
    <property type="component" value="Unassembled WGS sequence"/>
</dbReference>
<dbReference type="EMBL" id="JBFALK010000010">
    <property type="protein sequence ID" value="MEV0970850.1"/>
    <property type="molecule type" value="Genomic_DNA"/>
</dbReference>
<proteinExistence type="predicted"/>
<sequence>MWATTVSHSLMSVDVAGMVSSAVREHERLPHYGRTASLIGTLLLLGVAIIVVIAFMRFRRK</sequence>
<evidence type="ECO:0000313" key="3">
    <source>
        <dbReference type="Proteomes" id="UP001551675"/>
    </source>
</evidence>
<protein>
    <recommendedName>
        <fullName evidence="4">LPXTG cell wall anchor domain-containing protein</fullName>
    </recommendedName>
</protein>
<evidence type="ECO:0000313" key="2">
    <source>
        <dbReference type="EMBL" id="MEV0970850.1"/>
    </source>
</evidence>
<feature type="transmembrane region" description="Helical" evidence="1">
    <location>
        <begin position="36"/>
        <end position="56"/>
    </location>
</feature>
<comment type="caution">
    <text evidence="2">The sequence shown here is derived from an EMBL/GenBank/DDBJ whole genome shotgun (WGS) entry which is preliminary data.</text>
</comment>
<gene>
    <name evidence="2" type="ORF">AB0I59_19635</name>
</gene>
<dbReference type="RefSeq" id="WP_061258097.1">
    <property type="nucleotide sequence ID" value="NZ_JBFALK010000010.1"/>
</dbReference>
<keyword evidence="3" id="KW-1185">Reference proteome</keyword>
<name>A0ABV3GGU1_MICGL</name>
<reference evidence="2 3" key="1">
    <citation type="submission" date="2024-06" db="EMBL/GenBank/DDBJ databases">
        <title>The Natural Products Discovery Center: Release of the First 8490 Sequenced Strains for Exploring Actinobacteria Biosynthetic Diversity.</title>
        <authorList>
            <person name="Kalkreuter E."/>
            <person name="Kautsar S.A."/>
            <person name="Yang D."/>
            <person name="Bader C.D."/>
            <person name="Teijaro C.N."/>
            <person name="Fluegel L."/>
            <person name="Davis C.M."/>
            <person name="Simpson J.R."/>
            <person name="Lauterbach L."/>
            <person name="Steele A.D."/>
            <person name="Gui C."/>
            <person name="Meng S."/>
            <person name="Li G."/>
            <person name="Viehrig K."/>
            <person name="Ye F."/>
            <person name="Su P."/>
            <person name="Kiefer A.F."/>
            <person name="Nichols A."/>
            <person name="Cepeda A.J."/>
            <person name="Yan W."/>
            <person name="Fan B."/>
            <person name="Jiang Y."/>
            <person name="Adhikari A."/>
            <person name="Zheng C.-J."/>
            <person name="Schuster L."/>
            <person name="Cowan T.M."/>
            <person name="Smanski M.J."/>
            <person name="Chevrette M.G."/>
            <person name="De Carvalho L.P.S."/>
            <person name="Shen B."/>
        </authorList>
    </citation>
    <scope>NUCLEOTIDE SEQUENCE [LARGE SCALE GENOMIC DNA]</scope>
    <source>
        <strain evidence="2 3">NPDC050100</strain>
    </source>
</reference>
<evidence type="ECO:0008006" key="4">
    <source>
        <dbReference type="Google" id="ProtNLM"/>
    </source>
</evidence>
<evidence type="ECO:0000256" key="1">
    <source>
        <dbReference type="SAM" id="Phobius"/>
    </source>
</evidence>
<keyword evidence="1" id="KW-0812">Transmembrane</keyword>
<keyword evidence="1" id="KW-1133">Transmembrane helix</keyword>
<accession>A0ABV3GGU1</accession>
<organism evidence="2 3">
    <name type="scientific">Microtetraspora glauca</name>
    <dbReference type="NCBI Taxonomy" id="1996"/>
    <lineage>
        <taxon>Bacteria</taxon>
        <taxon>Bacillati</taxon>
        <taxon>Actinomycetota</taxon>
        <taxon>Actinomycetes</taxon>
        <taxon>Streptosporangiales</taxon>
        <taxon>Streptosporangiaceae</taxon>
        <taxon>Microtetraspora</taxon>
    </lineage>
</organism>